<evidence type="ECO:0000313" key="2">
    <source>
        <dbReference type="EMBL" id="GIL66743.1"/>
    </source>
</evidence>
<protein>
    <recommendedName>
        <fullName evidence="1">NADP-dependent oxidoreductase domain-containing protein</fullName>
    </recommendedName>
</protein>
<evidence type="ECO:0000313" key="3">
    <source>
        <dbReference type="Proteomes" id="UP000747399"/>
    </source>
</evidence>
<proteinExistence type="predicted"/>
<sequence length="444" mass="47953">MSCWPAAPLMHRVQAVGLPSTHPTAATQPGCRLAMKPTAHTTKRCVWAVGAAPSVLVSPAASASSSLPRALKMAQLGSSDLRVSEVCLGTMTWGEQNTEAEAHAQLNLAAECGVNFLDTAEIYPVAPRPETANRTSTYIGNWLRHRRREDFVVATKVTGRSTGMDWVVANRTEPPGSPVNPRLDGPSIIAAAEGELRRLRTDHIDLLQLHWPDRYVPSFGRFQYRTAASQQHDAAAEAAAAPVSSFEEQVEALGRLLRQGKIRAWGVSNETSWGVVRHCAAADAAGLPRPATIQNSYSLLHRTFEGDLAEVCAPHNLNLGLLPWSALAGGALTGKYLPYGTRPAGCRLTLFPDRYARFNTPRVAAAVTEYVRIAREVGLTPAQLGYAWCRSRSFVPSVIIGATTTQQLAENLAAFGATNELISEDVVAAIDEVHSNHRNPALYD</sequence>
<dbReference type="Pfam" id="PF00248">
    <property type="entry name" value="Aldo_ket_red"/>
    <property type="match status" value="1"/>
</dbReference>
<name>A0A8J4BWG5_9CHLO</name>
<dbReference type="InterPro" id="IPR023210">
    <property type="entry name" value="NADP_OxRdtase_dom"/>
</dbReference>
<dbReference type="CDD" id="cd19094">
    <property type="entry name" value="AKR_Tas-like"/>
    <property type="match status" value="1"/>
</dbReference>
<reference evidence="2" key="1">
    <citation type="journal article" date="2021" name="Proc. Natl. Acad. Sci. U.S.A.">
        <title>Three genomes in the algal genus Volvox reveal the fate of a haploid sex-determining region after a transition to homothallism.</title>
        <authorList>
            <person name="Yamamoto K."/>
            <person name="Hamaji T."/>
            <person name="Kawai-Toyooka H."/>
            <person name="Matsuzaki R."/>
            <person name="Takahashi F."/>
            <person name="Nishimura Y."/>
            <person name="Kawachi M."/>
            <person name="Noguchi H."/>
            <person name="Minakuchi Y."/>
            <person name="Umen J.G."/>
            <person name="Toyoda A."/>
            <person name="Nozaki H."/>
        </authorList>
    </citation>
    <scope>NUCLEOTIDE SEQUENCE</scope>
    <source>
        <strain evidence="2">NIES-3780</strain>
    </source>
</reference>
<organism evidence="2 3">
    <name type="scientific">Volvox africanus</name>
    <dbReference type="NCBI Taxonomy" id="51714"/>
    <lineage>
        <taxon>Eukaryota</taxon>
        <taxon>Viridiplantae</taxon>
        <taxon>Chlorophyta</taxon>
        <taxon>core chlorophytes</taxon>
        <taxon>Chlorophyceae</taxon>
        <taxon>CS clade</taxon>
        <taxon>Chlamydomonadales</taxon>
        <taxon>Volvocaceae</taxon>
        <taxon>Volvox</taxon>
    </lineage>
</organism>
<dbReference type="InterPro" id="IPR050523">
    <property type="entry name" value="AKR_Detox_Biosynth"/>
</dbReference>
<dbReference type="PANTHER" id="PTHR43364:SF17">
    <property type="entry name" value="ALDO KETO REDUCTASE"/>
    <property type="match status" value="1"/>
</dbReference>
<dbReference type="Gene3D" id="3.20.20.100">
    <property type="entry name" value="NADP-dependent oxidoreductase domain"/>
    <property type="match status" value="1"/>
</dbReference>
<dbReference type="PANTHER" id="PTHR43364">
    <property type="entry name" value="NADH-SPECIFIC METHYLGLYOXAL REDUCTASE-RELATED"/>
    <property type="match status" value="1"/>
</dbReference>
<dbReference type="InterPro" id="IPR036812">
    <property type="entry name" value="NAD(P)_OxRdtase_dom_sf"/>
</dbReference>
<comment type="caution">
    <text evidence="2">The sequence shown here is derived from an EMBL/GenBank/DDBJ whole genome shotgun (WGS) entry which is preliminary data.</text>
</comment>
<evidence type="ECO:0000259" key="1">
    <source>
        <dbReference type="Pfam" id="PF00248"/>
    </source>
</evidence>
<keyword evidence="3" id="KW-1185">Reference proteome</keyword>
<dbReference type="AlphaFoldDB" id="A0A8J4BWG5"/>
<dbReference type="EMBL" id="BNCO01000089">
    <property type="protein sequence ID" value="GIL66743.1"/>
    <property type="molecule type" value="Genomic_DNA"/>
</dbReference>
<dbReference type="SUPFAM" id="SSF51430">
    <property type="entry name" value="NAD(P)-linked oxidoreductase"/>
    <property type="match status" value="1"/>
</dbReference>
<feature type="domain" description="NADP-dependent oxidoreductase" evidence="1">
    <location>
        <begin position="86"/>
        <end position="433"/>
    </location>
</feature>
<dbReference type="Proteomes" id="UP000747399">
    <property type="component" value="Unassembled WGS sequence"/>
</dbReference>
<gene>
    <name evidence="2" type="ORF">Vafri_20219</name>
</gene>
<accession>A0A8J4BWG5</accession>